<protein>
    <submittedName>
        <fullName evidence="1">Uncharacterized protein</fullName>
    </submittedName>
</protein>
<accession>A0A1I4QJ25</accession>
<gene>
    <name evidence="1" type="ORF">SAMN05192568_103015</name>
</gene>
<proteinExistence type="predicted"/>
<keyword evidence="2" id="KW-1185">Reference proteome</keyword>
<sequence length="86" mass="9505">MRPEPFANKSVKTSLIHVPGIAMPTIGQPNALRPSSRSQTMTRKQCWMLVLAFEVLVFGVSQSVFRPVRQAGITIEMSVTPNHVVT</sequence>
<reference evidence="2" key="1">
    <citation type="submission" date="2016-10" db="EMBL/GenBank/DDBJ databases">
        <authorList>
            <person name="Varghese N."/>
            <person name="Submissions S."/>
        </authorList>
    </citation>
    <scope>NUCLEOTIDE SEQUENCE [LARGE SCALE GENOMIC DNA]</scope>
    <source>
        <strain evidence="2">BL36</strain>
    </source>
</reference>
<name>A0A1I4QJ25_9HYPH</name>
<organism evidence="1 2">
    <name type="scientific">Methylobacterium pseudosasicola</name>
    <dbReference type="NCBI Taxonomy" id="582667"/>
    <lineage>
        <taxon>Bacteria</taxon>
        <taxon>Pseudomonadati</taxon>
        <taxon>Pseudomonadota</taxon>
        <taxon>Alphaproteobacteria</taxon>
        <taxon>Hyphomicrobiales</taxon>
        <taxon>Methylobacteriaceae</taxon>
        <taxon>Methylobacterium</taxon>
    </lineage>
</organism>
<dbReference type="STRING" id="582667.SAMN05192568_103015"/>
<dbReference type="EMBL" id="FOTK01000030">
    <property type="protein sequence ID" value="SFM40037.1"/>
    <property type="molecule type" value="Genomic_DNA"/>
</dbReference>
<dbReference type="AlphaFoldDB" id="A0A1I4QJ25"/>
<evidence type="ECO:0000313" key="1">
    <source>
        <dbReference type="EMBL" id="SFM40037.1"/>
    </source>
</evidence>
<dbReference type="Proteomes" id="UP000199048">
    <property type="component" value="Unassembled WGS sequence"/>
</dbReference>
<evidence type="ECO:0000313" key="2">
    <source>
        <dbReference type="Proteomes" id="UP000199048"/>
    </source>
</evidence>